<organism evidence="4 5">
    <name type="scientific">Zasmidium cellare</name>
    <name type="common">Wine cellar mold</name>
    <name type="synonym">Racodium cellare</name>
    <dbReference type="NCBI Taxonomy" id="395010"/>
    <lineage>
        <taxon>Eukaryota</taxon>
        <taxon>Fungi</taxon>
        <taxon>Dikarya</taxon>
        <taxon>Ascomycota</taxon>
        <taxon>Pezizomycotina</taxon>
        <taxon>Dothideomycetes</taxon>
        <taxon>Dothideomycetidae</taxon>
        <taxon>Mycosphaerellales</taxon>
        <taxon>Mycosphaerellaceae</taxon>
        <taxon>Zasmidium</taxon>
    </lineage>
</organism>
<dbReference type="InterPro" id="IPR029069">
    <property type="entry name" value="HotDog_dom_sf"/>
</dbReference>
<dbReference type="InterPro" id="IPR049450">
    <property type="entry name" value="ACOT8-like_C"/>
</dbReference>
<dbReference type="InterPro" id="IPR042171">
    <property type="entry name" value="Acyl-CoA_hotdog"/>
</dbReference>
<dbReference type="PANTHER" id="PTHR11066:SF64">
    <property type="entry name" value="ACYL-COA THIOESTERASE (AFU_ORTHOLOGUE AFUA_1G12060)"/>
    <property type="match status" value="1"/>
</dbReference>
<evidence type="ECO:0000256" key="1">
    <source>
        <dbReference type="ARBA" id="ARBA00006538"/>
    </source>
</evidence>
<comment type="similarity">
    <text evidence="1">Belongs to the C/M/P thioester hydrolase family.</text>
</comment>
<protein>
    <recommendedName>
        <fullName evidence="3">Acyl-CoA thioesterase-like C-terminal domain-containing protein</fullName>
    </recommendedName>
</protein>
<dbReference type="EMBL" id="JAXOVC010000010">
    <property type="protein sequence ID" value="KAK4496284.1"/>
    <property type="molecule type" value="Genomic_DNA"/>
</dbReference>
<evidence type="ECO:0000313" key="4">
    <source>
        <dbReference type="EMBL" id="KAK4496284.1"/>
    </source>
</evidence>
<proteinExistence type="inferred from homology"/>
<dbReference type="CDD" id="cd03444">
    <property type="entry name" value="Thioesterase_II_repeat1"/>
    <property type="match status" value="1"/>
</dbReference>
<name>A0ABR0E4D6_ZASCE</name>
<reference evidence="4 5" key="1">
    <citation type="journal article" date="2023" name="G3 (Bethesda)">
        <title>A chromosome-level genome assembly of Zasmidium syzygii isolated from banana leaves.</title>
        <authorList>
            <person name="van Westerhoven A.C."/>
            <person name="Mehrabi R."/>
            <person name="Talebi R."/>
            <person name="Steentjes M.B.F."/>
            <person name="Corcolon B."/>
            <person name="Chong P.A."/>
            <person name="Kema G.H.J."/>
            <person name="Seidl M.F."/>
        </authorList>
    </citation>
    <scope>NUCLEOTIDE SEQUENCE [LARGE SCALE GENOMIC DNA]</scope>
    <source>
        <strain evidence="4 5">P124</strain>
    </source>
</reference>
<evidence type="ECO:0000313" key="5">
    <source>
        <dbReference type="Proteomes" id="UP001305779"/>
    </source>
</evidence>
<keyword evidence="5" id="KW-1185">Reference proteome</keyword>
<dbReference type="SUPFAM" id="SSF54637">
    <property type="entry name" value="Thioesterase/thiol ester dehydrase-isomerase"/>
    <property type="match status" value="2"/>
</dbReference>
<dbReference type="PANTHER" id="PTHR11066">
    <property type="entry name" value="ACYL-COA THIOESTERASE"/>
    <property type="match status" value="1"/>
</dbReference>
<comment type="caution">
    <text evidence="4">The sequence shown here is derived from an EMBL/GenBank/DDBJ whole genome shotgun (WGS) entry which is preliminary data.</text>
</comment>
<feature type="region of interest" description="Disordered" evidence="2">
    <location>
        <begin position="1"/>
        <end position="21"/>
    </location>
</feature>
<feature type="domain" description="Acyl-CoA thioesterase-like C-terminal" evidence="3">
    <location>
        <begin position="205"/>
        <end position="314"/>
    </location>
</feature>
<accession>A0ABR0E4D6</accession>
<sequence length="344" mass="38562">MKDGRGGRPTRAKPLPPHPGNVYRPFAELMQLETIDGETFRSIAPPFAPGGPVGVGRSYGAHVYAQAAYAASKTVGEGFLLHVVQTIRDGKSYCTRAVNVTQSEGKGICFTCICSFKTAEPSHVEAQRPLDLWREYKSVLEDRSPNDFQEVPGMDLPFYWQRRKETGENDKFPGLQCHKVDMTNYNKSQHPIDRRQLIFYRTIGEMPADPNLHLAAHLYASDRNSLYIVANNFGLGDYWTQMSSLCHTVIFHSPMEALLFKPSSGEKSGLNDPTGRWFAFEGGGDRMGSGRTVFNCQLWNNDGTHVATAMQDGLLRLTKRIDATPEEKTEIERIMRGWGPRSKL</sequence>
<gene>
    <name evidence="4" type="ORF">PRZ48_012264</name>
</gene>
<dbReference type="InterPro" id="IPR003703">
    <property type="entry name" value="Acyl_CoA_thio"/>
</dbReference>
<evidence type="ECO:0000259" key="3">
    <source>
        <dbReference type="Pfam" id="PF20789"/>
    </source>
</evidence>
<dbReference type="Proteomes" id="UP001305779">
    <property type="component" value="Unassembled WGS sequence"/>
</dbReference>
<dbReference type="Pfam" id="PF20789">
    <property type="entry name" value="4HBT_3C"/>
    <property type="match status" value="1"/>
</dbReference>
<dbReference type="Gene3D" id="2.40.160.210">
    <property type="entry name" value="Acyl-CoA thioesterase, double hotdog domain"/>
    <property type="match status" value="1"/>
</dbReference>
<dbReference type="CDD" id="cd03445">
    <property type="entry name" value="Thioesterase_II_repeat2"/>
    <property type="match status" value="1"/>
</dbReference>
<evidence type="ECO:0000256" key="2">
    <source>
        <dbReference type="SAM" id="MobiDB-lite"/>
    </source>
</evidence>